<accession>A0A9X1QR26</accession>
<dbReference type="NCBIfam" id="TIGR00345">
    <property type="entry name" value="GET3_arsA_TRC40"/>
    <property type="match status" value="1"/>
</dbReference>
<dbReference type="GO" id="GO:0016887">
    <property type="term" value="F:ATP hydrolysis activity"/>
    <property type="evidence" value="ECO:0007669"/>
    <property type="project" value="InterPro"/>
</dbReference>
<protein>
    <submittedName>
        <fullName evidence="3">ArsA family ATPase</fullName>
    </submittedName>
</protein>
<comment type="caution">
    <text evidence="3">The sequence shown here is derived from an EMBL/GenBank/DDBJ whole genome shotgun (WGS) entry which is preliminary data.</text>
</comment>
<feature type="domain" description="ArsA/GET3 Anion-transporting ATPase-like" evidence="2">
    <location>
        <begin position="10"/>
        <end position="320"/>
    </location>
</feature>
<dbReference type="Pfam" id="PF02374">
    <property type="entry name" value="ArsA_ATPase"/>
    <property type="match status" value="1"/>
</dbReference>
<dbReference type="EMBL" id="JAKGSI010000004">
    <property type="protein sequence ID" value="MCF4007201.1"/>
    <property type="molecule type" value="Genomic_DNA"/>
</dbReference>
<dbReference type="PANTHER" id="PTHR10803">
    <property type="entry name" value="ARSENICAL PUMP-DRIVING ATPASE ARSENITE-TRANSLOCATING ATPASE"/>
    <property type="match status" value="1"/>
</dbReference>
<dbReference type="CDD" id="cd02035">
    <property type="entry name" value="ArsA"/>
    <property type="match status" value="1"/>
</dbReference>
<organism evidence="3 4">
    <name type="scientific">Corynebacterium uropygiale</name>
    <dbReference type="NCBI Taxonomy" id="1775911"/>
    <lineage>
        <taxon>Bacteria</taxon>
        <taxon>Bacillati</taxon>
        <taxon>Actinomycetota</taxon>
        <taxon>Actinomycetes</taxon>
        <taxon>Mycobacteriales</taxon>
        <taxon>Corynebacteriaceae</taxon>
        <taxon>Corynebacterium</taxon>
    </lineage>
</organism>
<proteinExistence type="inferred from homology"/>
<dbReference type="Proteomes" id="UP001139336">
    <property type="component" value="Unassembled WGS sequence"/>
</dbReference>
<dbReference type="SUPFAM" id="SSF52540">
    <property type="entry name" value="P-loop containing nucleoside triphosphate hydrolases"/>
    <property type="match status" value="1"/>
</dbReference>
<dbReference type="InterPro" id="IPR025723">
    <property type="entry name" value="ArsA/GET3_ATPase-like"/>
</dbReference>
<dbReference type="GO" id="GO:0005524">
    <property type="term" value="F:ATP binding"/>
    <property type="evidence" value="ECO:0007669"/>
    <property type="project" value="InterPro"/>
</dbReference>
<keyword evidence="4" id="KW-1185">Reference proteome</keyword>
<evidence type="ECO:0000256" key="1">
    <source>
        <dbReference type="ARBA" id="ARBA00011040"/>
    </source>
</evidence>
<gene>
    <name evidence="3" type="ORF">L1O03_08445</name>
</gene>
<evidence type="ECO:0000313" key="4">
    <source>
        <dbReference type="Proteomes" id="UP001139336"/>
    </source>
</evidence>
<sequence length="326" mass="36060">MLLDHLDDQQLLFFGGKGGVGKTTCAAATALSCAQRGERVLLISTDPAHNLGHLFEHSIGDDGHSLSETLDVIEIDAARTTAAHLKQVEATMRRLSPPRLHKEIERHVQLAAHAPGTHEAAILERIAQLVDVHRTTHDRIVVDTAPSGHTARLLALPELMSAWTDGLLRRRDTADRLSAAARGLSAKDAAVAAASPLEQRNQELRHILHERRELFARLRDLLSDAHRCAFILVLTAEALPVAETIEFHHELTCHQGLRVPALVVNRRSPVDQGEFLARRHEVEEQHLATLREALPDVPLVQIPLLEHDIVGTEQLHDFARHTAGER</sequence>
<name>A0A9X1QR26_9CORY</name>
<dbReference type="Gene3D" id="3.40.50.300">
    <property type="entry name" value="P-loop containing nucleotide triphosphate hydrolases"/>
    <property type="match status" value="1"/>
</dbReference>
<dbReference type="RefSeq" id="WP_236119342.1">
    <property type="nucleotide sequence ID" value="NZ_JAKGSI010000004.1"/>
</dbReference>
<evidence type="ECO:0000313" key="3">
    <source>
        <dbReference type="EMBL" id="MCF4007201.1"/>
    </source>
</evidence>
<evidence type="ECO:0000259" key="2">
    <source>
        <dbReference type="Pfam" id="PF02374"/>
    </source>
</evidence>
<dbReference type="PANTHER" id="PTHR10803:SF3">
    <property type="entry name" value="ATPASE GET3"/>
    <property type="match status" value="1"/>
</dbReference>
<comment type="similarity">
    <text evidence="1">Belongs to the arsA ATPase family.</text>
</comment>
<reference evidence="3" key="1">
    <citation type="submission" date="2022-01" db="EMBL/GenBank/DDBJ databases">
        <title>Corynebacterium sp. nov isolated from isolated from the feces of the greater white-fronted geese (Anser albifrons) at Poyang Lake, PR China.</title>
        <authorList>
            <person name="Liu Q."/>
        </authorList>
    </citation>
    <scope>NUCLEOTIDE SEQUENCE</scope>
    <source>
        <strain evidence="3">JCM 32435</strain>
    </source>
</reference>
<dbReference type="InterPro" id="IPR016300">
    <property type="entry name" value="ATPase_ArsA/GET3"/>
</dbReference>
<dbReference type="AlphaFoldDB" id="A0A9X1QR26"/>
<dbReference type="InterPro" id="IPR027417">
    <property type="entry name" value="P-loop_NTPase"/>
</dbReference>